<gene>
    <name evidence="1" type="ORF">EJ08DRAFT_240636</name>
</gene>
<keyword evidence="2" id="KW-1185">Reference proteome</keyword>
<dbReference type="Proteomes" id="UP000800235">
    <property type="component" value="Unassembled WGS sequence"/>
</dbReference>
<organism evidence="1 2">
    <name type="scientific">Tothia fuscella</name>
    <dbReference type="NCBI Taxonomy" id="1048955"/>
    <lineage>
        <taxon>Eukaryota</taxon>
        <taxon>Fungi</taxon>
        <taxon>Dikarya</taxon>
        <taxon>Ascomycota</taxon>
        <taxon>Pezizomycotina</taxon>
        <taxon>Dothideomycetes</taxon>
        <taxon>Pleosporomycetidae</taxon>
        <taxon>Venturiales</taxon>
        <taxon>Cylindrosympodiaceae</taxon>
        <taxon>Tothia</taxon>
    </lineage>
</organism>
<proteinExistence type="predicted"/>
<accession>A0A9P4NSB6</accession>
<evidence type="ECO:0000313" key="2">
    <source>
        <dbReference type="Proteomes" id="UP000800235"/>
    </source>
</evidence>
<comment type="caution">
    <text evidence="1">The sequence shown here is derived from an EMBL/GenBank/DDBJ whole genome shotgun (WGS) entry which is preliminary data.</text>
</comment>
<sequence length="265" mass="30595">MVYLKGITCSLLLGPKGKRRKALEVGEPIIDLESNETTSLLEVEEGEFAIDISITYTESMMEGISRDEEEKWRSNMYFQIRICADGLDIIDRINRTPLNRNKTMYRFLIMEDTVCQDRYGRWCTRRFTFKSIDRVTFDPENKDGAEMGQIKVVIERVRYVEVLHVAELEVKGLNENMPSISKESAAYVDIKHVFCLGPEEGHIGTVEEALSRKEKSTNQGHLGYNVKVEHLDPVDRPYVELRLIYRAKDFVDRVRAKRRVPTPAG</sequence>
<reference evidence="1" key="1">
    <citation type="journal article" date="2020" name="Stud. Mycol.">
        <title>101 Dothideomycetes genomes: a test case for predicting lifestyles and emergence of pathogens.</title>
        <authorList>
            <person name="Haridas S."/>
            <person name="Albert R."/>
            <person name="Binder M."/>
            <person name="Bloem J."/>
            <person name="Labutti K."/>
            <person name="Salamov A."/>
            <person name="Andreopoulos B."/>
            <person name="Baker S."/>
            <person name="Barry K."/>
            <person name="Bills G."/>
            <person name="Bluhm B."/>
            <person name="Cannon C."/>
            <person name="Castanera R."/>
            <person name="Culley D."/>
            <person name="Daum C."/>
            <person name="Ezra D."/>
            <person name="Gonzalez J."/>
            <person name="Henrissat B."/>
            <person name="Kuo A."/>
            <person name="Liang C."/>
            <person name="Lipzen A."/>
            <person name="Lutzoni F."/>
            <person name="Magnuson J."/>
            <person name="Mondo S."/>
            <person name="Nolan M."/>
            <person name="Ohm R."/>
            <person name="Pangilinan J."/>
            <person name="Park H.-J."/>
            <person name="Ramirez L."/>
            <person name="Alfaro M."/>
            <person name="Sun H."/>
            <person name="Tritt A."/>
            <person name="Yoshinaga Y."/>
            <person name="Zwiers L.-H."/>
            <person name="Turgeon B."/>
            <person name="Goodwin S."/>
            <person name="Spatafora J."/>
            <person name="Crous P."/>
            <person name="Grigoriev I."/>
        </authorList>
    </citation>
    <scope>NUCLEOTIDE SEQUENCE</scope>
    <source>
        <strain evidence="1">CBS 130266</strain>
    </source>
</reference>
<protein>
    <submittedName>
        <fullName evidence="1">Uncharacterized protein</fullName>
    </submittedName>
</protein>
<dbReference type="EMBL" id="MU007039">
    <property type="protein sequence ID" value="KAF2430346.1"/>
    <property type="molecule type" value="Genomic_DNA"/>
</dbReference>
<name>A0A9P4NSB6_9PEZI</name>
<dbReference type="AlphaFoldDB" id="A0A9P4NSB6"/>
<evidence type="ECO:0000313" key="1">
    <source>
        <dbReference type="EMBL" id="KAF2430346.1"/>
    </source>
</evidence>